<evidence type="ECO:0000256" key="1">
    <source>
        <dbReference type="ARBA" id="ARBA00008560"/>
    </source>
</evidence>
<dbReference type="PANTHER" id="PTHR35534:SF1">
    <property type="entry name" value="LARGE RIBOSOMAL SUBUNIT PROTEIN BL32"/>
    <property type="match status" value="1"/>
</dbReference>
<dbReference type="HAMAP" id="MF_00340">
    <property type="entry name" value="Ribosomal_bL32"/>
    <property type="match status" value="1"/>
</dbReference>
<keyword evidence="3 5" id="KW-0687">Ribonucleoprotein</keyword>
<dbReference type="HOGENOM" id="CLU_129084_2_2_5"/>
<dbReference type="GO" id="GO:0006412">
    <property type="term" value="P:translation"/>
    <property type="evidence" value="ECO:0007669"/>
    <property type="project" value="UniProtKB-UniRule"/>
</dbReference>
<dbReference type="GO" id="GO:0003735">
    <property type="term" value="F:structural constituent of ribosome"/>
    <property type="evidence" value="ECO:0007669"/>
    <property type="project" value="InterPro"/>
</dbReference>
<reference evidence="7 8" key="1">
    <citation type="journal article" date="2010" name="J. Bacteriol.">
        <title>Complete genome sequence of "Candidatus Puniceispirillum marinum" IMCC1322, a representative of the SAR116 clade in the Alphaproteobacteria.</title>
        <authorList>
            <person name="Oh H.M."/>
            <person name="Kwon K.K."/>
            <person name="Kang I."/>
            <person name="Kang S.G."/>
            <person name="Lee J.H."/>
            <person name="Kim S.J."/>
            <person name="Cho J.C."/>
        </authorList>
    </citation>
    <scope>NUCLEOTIDE SEQUENCE [LARGE SCALE GENOMIC DNA]</scope>
    <source>
        <strain evidence="7 8">IMCC1322</strain>
    </source>
</reference>
<comment type="similarity">
    <text evidence="1 5">Belongs to the bacterial ribosomal protein bL32 family.</text>
</comment>
<dbReference type="Pfam" id="PF01783">
    <property type="entry name" value="Ribosomal_L32p"/>
    <property type="match status" value="1"/>
</dbReference>
<dbReference type="STRING" id="488538.SAR116_0011"/>
<evidence type="ECO:0000256" key="4">
    <source>
        <dbReference type="ARBA" id="ARBA00035178"/>
    </source>
</evidence>
<feature type="region of interest" description="Disordered" evidence="6">
    <location>
        <begin position="1"/>
        <end position="26"/>
    </location>
</feature>
<sequence>MSNNMAVPKSKITKSKRNMRRAHDALSSDAYVEDKTTGELHRPHHIDLKTGMYRGKQVLKVKDRI</sequence>
<keyword evidence="2 5" id="KW-0689">Ribosomal protein</keyword>
<dbReference type="EMBL" id="CP001751">
    <property type="protein sequence ID" value="ADE38253.1"/>
    <property type="molecule type" value="Genomic_DNA"/>
</dbReference>
<dbReference type="InterPro" id="IPR011332">
    <property type="entry name" value="Ribosomal_zn-bd"/>
</dbReference>
<feature type="compositionally biased region" description="Basic residues" evidence="6">
    <location>
        <begin position="11"/>
        <end position="20"/>
    </location>
</feature>
<evidence type="ECO:0000256" key="2">
    <source>
        <dbReference type="ARBA" id="ARBA00022980"/>
    </source>
</evidence>
<accession>D5BNI6</accession>
<dbReference type="GO" id="GO:0016787">
    <property type="term" value="F:hydrolase activity"/>
    <property type="evidence" value="ECO:0007669"/>
    <property type="project" value="UniProtKB-KW"/>
</dbReference>
<name>D5BNI6_PUNMI</name>
<dbReference type="SUPFAM" id="SSF57829">
    <property type="entry name" value="Zn-binding ribosomal proteins"/>
    <property type="match status" value="1"/>
</dbReference>
<keyword evidence="7" id="KW-0378">Hydrolase</keyword>
<dbReference type="Gene3D" id="1.20.5.640">
    <property type="entry name" value="Single helix bin"/>
    <property type="match status" value="1"/>
</dbReference>
<dbReference type="PANTHER" id="PTHR35534">
    <property type="entry name" value="50S RIBOSOMAL PROTEIN L32"/>
    <property type="match status" value="1"/>
</dbReference>
<protein>
    <recommendedName>
        <fullName evidence="4 5">Large ribosomal subunit protein bL32</fullName>
    </recommendedName>
</protein>
<dbReference type="eggNOG" id="COG0333">
    <property type="taxonomic scope" value="Bacteria"/>
</dbReference>
<gene>
    <name evidence="5" type="primary">rpmF</name>
    <name evidence="7" type="ordered locus">SAR116_0011</name>
</gene>
<evidence type="ECO:0000256" key="6">
    <source>
        <dbReference type="SAM" id="MobiDB-lite"/>
    </source>
</evidence>
<dbReference type="InterPro" id="IPR002677">
    <property type="entry name" value="Ribosomal_bL32"/>
</dbReference>
<evidence type="ECO:0000256" key="5">
    <source>
        <dbReference type="HAMAP-Rule" id="MF_00340"/>
    </source>
</evidence>
<proteinExistence type="inferred from homology"/>
<dbReference type="Proteomes" id="UP000007460">
    <property type="component" value="Chromosome"/>
</dbReference>
<dbReference type="KEGG" id="apb:SAR116_0011"/>
<evidence type="ECO:0000313" key="7">
    <source>
        <dbReference type="EMBL" id="ADE38253.1"/>
    </source>
</evidence>
<keyword evidence="8" id="KW-1185">Reference proteome</keyword>
<dbReference type="AlphaFoldDB" id="D5BNI6"/>
<organism evidence="7 8">
    <name type="scientific">Puniceispirillum marinum (strain IMCC1322)</name>
    <dbReference type="NCBI Taxonomy" id="488538"/>
    <lineage>
        <taxon>Bacteria</taxon>
        <taxon>Pseudomonadati</taxon>
        <taxon>Pseudomonadota</taxon>
        <taxon>Alphaproteobacteria</taxon>
        <taxon>Candidatus Puniceispirillales</taxon>
        <taxon>Candidatus Puniceispirillaceae</taxon>
        <taxon>Candidatus Puniceispirillum</taxon>
    </lineage>
</organism>
<evidence type="ECO:0000313" key="8">
    <source>
        <dbReference type="Proteomes" id="UP000007460"/>
    </source>
</evidence>
<dbReference type="GO" id="GO:0015934">
    <property type="term" value="C:large ribosomal subunit"/>
    <property type="evidence" value="ECO:0007669"/>
    <property type="project" value="InterPro"/>
</dbReference>
<dbReference type="InterPro" id="IPR044957">
    <property type="entry name" value="Ribosomal_bL32_bact"/>
</dbReference>
<dbReference type="NCBIfam" id="TIGR01031">
    <property type="entry name" value="rpmF_bact"/>
    <property type="match status" value="1"/>
</dbReference>
<evidence type="ECO:0000256" key="3">
    <source>
        <dbReference type="ARBA" id="ARBA00023274"/>
    </source>
</evidence>